<reference evidence="1" key="1">
    <citation type="submission" date="2023-07" db="EMBL/GenBank/DDBJ databases">
        <authorList>
            <person name="Pelsma A.J. K."/>
        </authorList>
    </citation>
    <scope>NUCLEOTIDE SEQUENCE</scope>
</reference>
<sequence>MSTDEALSDDGVCTTEQAAVIDFEALTAEELEICRPPSNEEWVRIFKNHLPALRIAWTILGMSKSDLVEMLRKIDDEPGVAMVDGLESAARSLSEKSSILVARQRRV</sequence>
<accession>A0AA48LZK2</accession>
<protein>
    <submittedName>
        <fullName evidence="1">Uncharacterized protein</fullName>
    </submittedName>
</protein>
<dbReference type="AlphaFoldDB" id="A0AA48LZK2"/>
<name>A0AA48LZK2_9ZZZZ</name>
<dbReference type="EMBL" id="OY288114">
    <property type="protein sequence ID" value="CAJ0854242.1"/>
    <property type="molecule type" value="Genomic_DNA"/>
</dbReference>
<evidence type="ECO:0000313" key="1">
    <source>
        <dbReference type="EMBL" id="CAJ0854242.1"/>
    </source>
</evidence>
<organism evidence="1">
    <name type="scientific">freshwater sediment metagenome</name>
    <dbReference type="NCBI Taxonomy" id="556182"/>
    <lineage>
        <taxon>unclassified sequences</taxon>
        <taxon>metagenomes</taxon>
        <taxon>ecological metagenomes</taxon>
    </lineage>
</organism>
<proteinExistence type="predicted"/>
<gene>
    <name evidence="1" type="ORF">AMST5_00720</name>
</gene>